<protein>
    <submittedName>
        <fullName evidence="5">Response regulator transcription factor</fullName>
    </submittedName>
</protein>
<evidence type="ECO:0000313" key="5">
    <source>
        <dbReference type="EMBL" id="KAB5491865.1"/>
    </source>
</evidence>
<dbReference type="PANTHER" id="PTHR45566:SF1">
    <property type="entry name" value="HTH-TYPE TRANSCRIPTIONAL REGULATOR YHJB-RELATED"/>
    <property type="match status" value="1"/>
</dbReference>
<dbReference type="InterPro" id="IPR001789">
    <property type="entry name" value="Sig_transdc_resp-reg_receiver"/>
</dbReference>
<dbReference type="InterPro" id="IPR036388">
    <property type="entry name" value="WH-like_DNA-bd_sf"/>
</dbReference>
<dbReference type="CDD" id="cd00156">
    <property type="entry name" value="REC"/>
    <property type="match status" value="1"/>
</dbReference>
<dbReference type="InterPro" id="IPR051015">
    <property type="entry name" value="EvgA-like"/>
</dbReference>
<comment type="caution">
    <text evidence="5">The sequence shown here is derived from an EMBL/GenBank/DDBJ whole genome shotgun (WGS) entry which is preliminary data.</text>
</comment>
<organism evidence="5 6">
    <name type="scientific">Flagellimonas hadalis</name>
    <dbReference type="NCBI Taxonomy" id="2597517"/>
    <lineage>
        <taxon>Bacteria</taxon>
        <taxon>Pseudomonadati</taxon>
        <taxon>Bacteroidota</taxon>
        <taxon>Flavobacteriia</taxon>
        <taxon>Flavobacteriales</taxon>
        <taxon>Flavobacteriaceae</taxon>
        <taxon>Flagellimonas</taxon>
    </lineage>
</organism>
<dbReference type="CDD" id="cd06170">
    <property type="entry name" value="LuxR_C_like"/>
    <property type="match status" value="1"/>
</dbReference>
<accession>A0A5N5IVK9</accession>
<dbReference type="SUPFAM" id="SSF52172">
    <property type="entry name" value="CheY-like"/>
    <property type="match status" value="1"/>
</dbReference>
<dbReference type="PROSITE" id="PS50043">
    <property type="entry name" value="HTH_LUXR_2"/>
    <property type="match status" value="1"/>
</dbReference>
<dbReference type="GO" id="GO:0000160">
    <property type="term" value="P:phosphorelay signal transduction system"/>
    <property type="evidence" value="ECO:0007669"/>
    <property type="project" value="InterPro"/>
</dbReference>
<dbReference type="PROSITE" id="PS50110">
    <property type="entry name" value="RESPONSE_REGULATORY"/>
    <property type="match status" value="1"/>
</dbReference>
<dbReference type="SMART" id="SM00421">
    <property type="entry name" value="HTH_LUXR"/>
    <property type="match status" value="1"/>
</dbReference>
<dbReference type="InterPro" id="IPR011006">
    <property type="entry name" value="CheY-like_superfamily"/>
</dbReference>
<dbReference type="EMBL" id="VNIK02000001">
    <property type="protein sequence ID" value="KAB5491865.1"/>
    <property type="molecule type" value="Genomic_DNA"/>
</dbReference>
<gene>
    <name evidence="5" type="ORF">FOT42_002620</name>
</gene>
<dbReference type="OrthoDB" id="9797341at2"/>
<dbReference type="SUPFAM" id="SSF46894">
    <property type="entry name" value="C-terminal effector domain of the bipartite response regulators"/>
    <property type="match status" value="1"/>
</dbReference>
<dbReference type="SMART" id="SM00448">
    <property type="entry name" value="REC"/>
    <property type="match status" value="1"/>
</dbReference>
<dbReference type="AlphaFoldDB" id="A0A5N5IVK9"/>
<keyword evidence="6" id="KW-1185">Reference proteome</keyword>
<dbReference type="InterPro" id="IPR000792">
    <property type="entry name" value="Tscrpt_reg_LuxR_C"/>
</dbReference>
<dbReference type="GO" id="GO:0003677">
    <property type="term" value="F:DNA binding"/>
    <property type="evidence" value="ECO:0007669"/>
    <property type="project" value="UniProtKB-KW"/>
</dbReference>
<dbReference type="Gene3D" id="3.40.50.2300">
    <property type="match status" value="1"/>
</dbReference>
<dbReference type="Pfam" id="PF00196">
    <property type="entry name" value="GerE"/>
    <property type="match status" value="1"/>
</dbReference>
<feature type="domain" description="Response regulatory" evidence="4">
    <location>
        <begin position="7"/>
        <end position="123"/>
    </location>
</feature>
<proteinExistence type="predicted"/>
<reference evidence="5" key="1">
    <citation type="submission" date="2019-10" db="EMBL/GenBank/DDBJ databases">
        <title>Muricauda hadale sp. nov., a piezophilic bacterium isolated from hadopelagic water of the Mariana Trench.</title>
        <authorList>
            <person name="Wei Y."/>
        </authorList>
    </citation>
    <scope>NUCLEOTIDE SEQUENCE [LARGE SCALE GENOMIC DNA]</scope>
    <source>
        <strain evidence="5">MT-229</strain>
    </source>
</reference>
<evidence type="ECO:0000256" key="1">
    <source>
        <dbReference type="ARBA" id="ARBA00023125"/>
    </source>
</evidence>
<dbReference type="PRINTS" id="PR00038">
    <property type="entry name" value="HTHLUXR"/>
</dbReference>
<evidence type="ECO:0000256" key="2">
    <source>
        <dbReference type="PROSITE-ProRule" id="PRU00169"/>
    </source>
</evidence>
<evidence type="ECO:0000313" key="6">
    <source>
        <dbReference type="Proteomes" id="UP000319204"/>
    </source>
</evidence>
<dbReference type="GO" id="GO:0006355">
    <property type="term" value="P:regulation of DNA-templated transcription"/>
    <property type="evidence" value="ECO:0007669"/>
    <property type="project" value="InterPro"/>
</dbReference>
<evidence type="ECO:0000259" key="4">
    <source>
        <dbReference type="PROSITE" id="PS50110"/>
    </source>
</evidence>
<dbReference type="PANTHER" id="PTHR45566">
    <property type="entry name" value="HTH-TYPE TRANSCRIPTIONAL REGULATOR YHJB-RELATED"/>
    <property type="match status" value="1"/>
</dbReference>
<dbReference type="Pfam" id="PF00072">
    <property type="entry name" value="Response_reg"/>
    <property type="match status" value="1"/>
</dbReference>
<dbReference type="InterPro" id="IPR016032">
    <property type="entry name" value="Sig_transdc_resp-reg_C-effctor"/>
</dbReference>
<dbReference type="Gene3D" id="1.10.10.10">
    <property type="entry name" value="Winged helix-like DNA-binding domain superfamily/Winged helix DNA-binding domain"/>
    <property type="match status" value="1"/>
</dbReference>
<feature type="domain" description="HTH luxR-type" evidence="3">
    <location>
        <begin position="142"/>
        <end position="207"/>
    </location>
</feature>
<sequence>MKTNALKIAIIDNDEALDPIYRLYFSEHVGYELHGVYKSVQGLLSSFGRTHPDIIICEAQLNGISGIDGLDYFLKKNEDLKVLMMSKKNDFKLIKEAFKKGASGYLIKPLSKERFFNALEALHLHGVALEHDVAKKIINSFQTKSFESFSRKENQIIELLTQGFTYKMIADRLCVTPSAVNFHIQNIYVKLNVNSKSEALQKLKEMEIRQLNAA</sequence>
<dbReference type="Proteomes" id="UP000319204">
    <property type="component" value="Unassembled WGS sequence"/>
</dbReference>
<comment type="caution">
    <text evidence="2">Lacks conserved residue(s) required for the propagation of feature annotation.</text>
</comment>
<name>A0A5N5IVK9_9FLAO</name>
<keyword evidence="1" id="KW-0238">DNA-binding</keyword>
<dbReference type="RefSeq" id="WP_151889011.1">
    <property type="nucleotide sequence ID" value="NZ_VNIK02000001.1"/>
</dbReference>
<evidence type="ECO:0000259" key="3">
    <source>
        <dbReference type="PROSITE" id="PS50043"/>
    </source>
</evidence>